<comment type="catalytic activity">
    <reaction evidence="1 7">
        <text>6-phospho-D-glucono-1,5-lactone + H2O = 6-phospho-D-gluconate + H(+)</text>
        <dbReference type="Rhea" id="RHEA:12556"/>
        <dbReference type="ChEBI" id="CHEBI:15377"/>
        <dbReference type="ChEBI" id="CHEBI:15378"/>
        <dbReference type="ChEBI" id="CHEBI:57955"/>
        <dbReference type="ChEBI" id="CHEBI:58759"/>
        <dbReference type="EC" id="3.1.1.31"/>
    </reaction>
</comment>
<evidence type="ECO:0000256" key="7">
    <source>
        <dbReference type="RuleBase" id="RU365095"/>
    </source>
</evidence>
<evidence type="ECO:0000256" key="6">
    <source>
        <dbReference type="ARBA" id="ARBA00020337"/>
    </source>
</evidence>
<keyword evidence="7 9" id="KW-0378">Hydrolase</keyword>
<evidence type="ECO:0000313" key="9">
    <source>
        <dbReference type="EMBL" id="MCA6062306.1"/>
    </source>
</evidence>
<evidence type="ECO:0000256" key="1">
    <source>
        <dbReference type="ARBA" id="ARBA00000832"/>
    </source>
</evidence>
<dbReference type="CDD" id="cd01400">
    <property type="entry name" value="6PGL"/>
    <property type="match status" value="1"/>
</dbReference>
<dbReference type="InterPro" id="IPR005900">
    <property type="entry name" value="6-phosphogluconolactonase_DevB"/>
</dbReference>
<evidence type="ECO:0000256" key="3">
    <source>
        <dbReference type="ARBA" id="ARBA00004961"/>
    </source>
</evidence>
<organism evidence="9 10">
    <name type="scientific">Thalassolituus marinus</name>
    <dbReference type="NCBI Taxonomy" id="671053"/>
    <lineage>
        <taxon>Bacteria</taxon>
        <taxon>Pseudomonadati</taxon>
        <taxon>Pseudomonadota</taxon>
        <taxon>Gammaproteobacteria</taxon>
        <taxon>Oceanospirillales</taxon>
        <taxon>Oceanospirillaceae</taxon>
        <taxon>Thalassolituus</taxon>
    </lineage>
</organism>
<protein>
    <recommendedName>
        <fullName evidence="6 7">6-phosphogluconolactonase</fullName>
        <shortName evidence="7">6PGL</shortName>
        <ecNumber evidence="5 7">3.1.1.31</ecNumber>
    </recommendedName>
</protein>
<name>A0ABS7ZKQ5_9GAMM</name>
<feature type="domain" description="Glucosamine/galactosamine-6-phosphate isomerase" evidence="8">
    <location>
        <begin position="8"/>
        <end position="219"/>
    </location>
</feature>
<proteinExistence type="inferred from homology"/>
<reference evidence="9 10" key="1">
    <citation type="submission" date="2020-12" db="EMBL/GenBank/DDBJ databases">
        <title>Novel Thalassolituus-related marine hydrocarbonoclastic bacteria mediated algae-derived hydrocarbons mineralization in twilight zone of the northern South China Sea.</title>
        <authorList>
            <person name="Dong C."/>
        </authorList>
    </citation>
    <scope>NUCLEOTIDE SEQUENCE [LARGE SCALE GENOMIC DNA]</scope>
    <source>
        <strain evidence="9 10">IMCC1826</strain>
    </source>
</reference>
<evidence type="ECO:0000256" key="4">
    <source>
        <dbReference type="ARBA" id="ARBA00010662"/>
    </source>
</evidence>
<dbReference type="EC" id="3.1.1.31" evidence="5 7"/>
<dbReference type="PANTHER" id="PTHR11054">
    <property type="entry name" value="6-PHOSPHOGLUCONOLACTONASE"/>
    <property type="match status" value="1"/>
</dbReference>
<comment type="pathway">
    <text evidence="3 7">Carbohydrate degradation; pentose phosphate pathway; D-ribulose 5-phosphate from D-glucose 6-phosphate (oxidative stage): step 2/3.</text>
</comment>
<dbReference type="EMBL" id="JAEDAH010000007">
    <property type="protein sequence ID" value="MCA6062306.1"/>
    <property type="molecule type" value="Genomic_DNA"/>
</dbReference>
<evidence type="ECO:0000313" key="10">
    <source>
        <dbReference type="Proteomes" id="UP000714380"/>
    </source>
</evidence>
<dbReference type="Proteomes" id="UP000714380">
    <property type="component" value="Unassembled WGS sequence"/>
</dbReference>
<comment type="similarity">
    <text evidence="4 7">Belongs to the glucosamine/galactosamine-6-phosphate isomerase family. 6-phosphogluconolactonase subfamily.</text>
</comment>
<evidence type="ECO:0000256" key="5">
    <source>
        <dbReference type="ARBA" id="ARBA00013198"/>
    </source>
</evidence>
<evidence type="ECO:0000256" key="2">
    <source>
        <dbReference type="ARBA" id="ARBA00002681"/>
    </source>
</evidence>
<gene>
    <name evidence="7 9" type="primary">pgl</name>
    <name evidence="9" type="ORF">I9W95_01680</name>
</gene>
<evidence type="ECO:0000259" key="8">
    <source>
        <dbReference type="Pfam" id="PF01182"/>
    </source>
</evidence>
<sequence>MQDLRFSDSDVLARQLAGDLAARMRKGIEQRGRVCIAVSGGNTPKAFFDALSREPLAWEKVLITLVDERWVDAEHDASNARLVREYLLKNGAQKAYFLPLKNAAATPVDGFMECENRLHEQIIRLDYAVLGMGTDGHTASWFPHSKALASALNEAGGAWCCPVMDAPSMPQRMTLTWSLLAQCRHLFLHFEGPDKDQVFSRACFADDVHNLNEMPVRTLIGQSSVTLSLYRTQGE</sequence>
<dbReference type="NCBIfam" id="TIGR01198">
    <property type="entry name" value="pgl"/>
    <property type="match status" value="1"/>
</dbReference>
<comment type="caution">
    <text evidence="9">The sequence shown here is derived from an EMBL/GenBank/DDBJ whole genome shotgun (WGS) entry which is preliminary data.</text>
</comment>
<dbReference type="Pfam" id="PF01182">
    <property type="entry name" value="Glucosamine_iso"/>
    <property type="match status" value="1"/>
</dbReference>
<dbReference type="PANTHER" id="PTHR11054:SF0">
    <property type="entry name" value="6-PHOSPHOGLUCONOLACTONASE"/>
    <property type="match status" value="1"/>
</dbReference>
<dbReference type="SUPFAM" id="SSF100950">
    <property type="entry name" value="NagB/RpiA/CoA transferase-like"/>
    <property type="match status" value="1"/>
</dbReference>
<dbReference type="InterPro" id="IPR006148">
    <property type="entry name" value="Glc/Gal-6P_isomerase"/>
</dbReference>
<dbReference type="GO" id="GO:0017057">
    <property type="term" value="F:6-phosphogluconolactonase activity"/>
    <property type="evidence" value="ECO:0007669"/>
    <property type="project" value="UniProtKB-EC"/>
</dbReference>
<accession>A0ABS7ZKQ5</accession>
<comment type="function">
    <text evidence="2 7">Hydrolysis of 6-phosphogluconolactone to 6-phosphogluconate.</text>
</comment>
<dbReference type="InterPro" id="IPR039104">
    <property type="entry name" value="6PGL"/>
</dbReference>
<dbReference type="Gene3D" id="3.40.50.1360">
    <property type="match status" value="1"/>
</dbReference>
<keyword evidence="10" id="KW-1185">Reference proteome</keyword>
<dbReference type="RefSeq" id="WP_225671150.1">
    <property type="nucleotide sequence ID" value="NZ_JAEDAH010000007.1"/>
</dbReference>
<dbReference type="InterPro" id="IPR037171">
    <property type="entry name" value="NagB/RpiA_transferase-like"/>
</dbReference>